<dbReference type="Gene3D" id="2.40.50.140">
    <property type="entry name" value="Nucleic acid-binding proteins"/>
    <property type="match status" value="1"/>
</dbReference>
<feature type="domain" description="Replication protein A 70 kDa DNA-binding subunit B/D first OB fold" evidence="2">
    <location>
        <begin position="43"/>
        <end position="143"/>
    </location>
</feature>
<dbReference type="InterPro" id="IPR003871">
    <property type="entry name" value="RFA1B/D_OB_1st"/>
</dbReference>
<proteinExistence type="predicted"/>
<evidence type="ECO:0000313" key="4">
    <source>
        <dbReference type="Proteomes" id="UP000820818"/>
    </source>
</evidence>
<sequence>MDPSPAKSATKRKGDGSEKTPSPMKMAFKKENEEAKTLFGPKTISELNSSCQNWTLIARLIRSFAKPVTMKNERVNTLNLIFIDHTGEIRVEAWRNNAAKWIDKLQVNTIYKLTGCTVKQIDDRSKPYTRLPNPYKIYINEKSRIDAVNMDQKANDEFSNLHFEFKDFQSISTGTLTDVYGLVCDMSLDAENESIVLRQPNSNIKVVINDIHWILDNPTIKNGLKKNETVVAIRGIQVMEILPNIIKTKLYEDSSLMINPRKTGILPTLMEEWLDDVLNSDTDEDSQDEVHPTGTTDN</sequence>
<dbReference type="SUPFAM" id="SSF50249">
    <property type="entry name" value="Nucleic acid-binding proteins"/>
    <property type="match status" value="1"/>
</dbReference>
<feature type="region of interest" description="Disordered" evidence="1">
    <location>
        <begin position="1"/>
        <end position="27"/>
    </location>
</feature>
<reference evidence="3 4" key="1">
    <citation type="submission" date="2022-05" db="EMBL/GenBank/DDBJ databases">
        <title>A multi-omics perspective on studying reproductive biology in Daphnia sinensis.</title>
        <authorList>
            <person name="Jia J."/>
        </authorList>
    </citation>
    <scope>NUCLEOTIDE SEQUENCE [LARGE SCALE GENOMIC DNA]</scope>
    <source>
        <strain evidence="3 4">WSL</strain>
    </source>
</reference>
<evidence type="ECO:0000259" key="2">
    <source>
        <dbReference type="Pfam" id="PF02721"/>
    </source>
</evidence>
<organism evidence="3 4">
    <name type="scientific">Daphnia sinensis</name>
    <dbReference type="NCBI Taxonomy" id="1820382"/>
    <lineage>
        <taxon>Eukaryota</taxon>
        <taxon>Metazoa</taxon>
        <taxon>Ecdysozoa</taxon>
        <taxon>Arthropoda</taxon>
        <taxon>Crustacea</taxon>
        <taxon>Branchiopoda</taxon>
        <taxon>Diplostraca</taxon>
        <taxon>Cladocera</taxon>
        <taxon>Anomopoda</taxon>
        <taxon>Daphniidae</taxon>
        <taxon>Daphnia</taxon>
        <taxon>Daphnia similis group</taxon>
    </lineage>
</organism>
<dbReference type="Proteomes" id="UP000820818">
    <property type="component" value="Linkage Group LG3"/>
</dbReference>
<dbReference type="InterPro" id="IPR012340">
    <property type="entry name" value="NA-bd_OB-fold"/>
</dbReference>
<protein>
    <recommendedName>
        <fullName evidence="2">Replication protein A 70 kDa DNA-binding subunit B/D first OB fold domain-containing protein</fullName>
    </recommendedName>
</protein>
<evidence type="ECO:0000256" key="1">
    <source>
        <dbReference type="SAM" id="MobiDB-lite"/>
    </source>
</evidence>
<name>A0AAD5KY56_9CRUS</name>
<dbReference type="Pfam" id="PF02721">
    <property type="entry name" value="DUF223"/>
    <property type="match status" value="1"/>
</dbReference>
<keyword evidence="4" id="KW-1185">Reference proteome</keyword>
<evidence type="ECO:0000313" key="3">
    <source>
        <dbReference type="EMBL" id="KAI9561352.1"/>
    </source>
</evidence>
<dbReference type="EMBL" id="WJBH02000003">
    <property type="protein sequence ID" value="KAI9561352.1"/>
    <property type="molecule type" value="Genomic_DNA"/>
</dbReference>
<dbReference type="AlphaFoldDB" id="A0AAD5KY56"/>
<gene>
    <name evidence="3" type="ORF">GHT06_012309</name>
</gene>
<comment type="caution">
    <text evidence="3">The sequence shown here is derived from an EMBL/GenBank/DDBJ whole genome shotgun (WGS) entry which is preliminary data.</text>
</comment>
<accession>A0AAD5KY56</accession>